<dbReference type="GeneID" id="37267313"/>
<dbReference type="Proteomes" id="UP000245946">
    <property type="component" value="Unassembled WGS sequence"/>
</dbReference>
<feature type="region of interest" description="Disordered" evidence="1">
    <location>
        <begin position="62"/>
        <end position="95"/>
    </location>
</feature>
<evidence type="ECO:0000313" key="3">
    <source>
        <dbReference type="Proteomes" id="UP000245946"/>
    </source>
</evidence>
<evidence type="ECO:0000313" key="2">
    <source>
        <dbReference type="EMBL" id="PWN98502.1"/>
    </source>
</evidence>
<feature type="compositionally biased region" description="Polar residues" evidence="1">
    <location>
        <begin position="152"/>
        <end position="164"/>
    </location>
</feature>
<feature type="region of interest" description="Disordered" evidence="1">
    <location>
        <begin position="116"/>
        <end position="172"/>
    </location>
</feature>
<reference evidence="2 3" key="1">
    <citation type="journal article" date="2018" name="Mol. Biol. Evol.">
        <title>Broad Genomic Sampling Reveals a Smut Pathogenic Ancestry of the Fungal Clade Ustilaginomycotina.</title>
        <authorList>
            <person name="Kijpornyongpan T."/>
            <person name="Mondo S.J."/>
            <person name="Barry K."/>
            <person name="Sandor L."/>
            <person name="Lee J."/>
            <person name="Lipzen A."/>
            <person name="Pangilinan J."/>
            <person name="LaButti K."/>
            <person name="Hainaut M."/>
            <person name="Henrissat B."/>
            <person name="Grigoriev I.V."/>
            <person name="Spatafora J.W."/>
            <person name="Aime M.C."/>
        </authorList>
    </citation>
    <scope>NUCLEOTIDE SEQUENCE [LARGE SCALE GENOMIC DNA]</scope>
    <source>
        <strain evidence="2 3">MCA 4186</strain>
    </source>
</reference>
<sequence length="273" mass="29602">MVRGRGGCRTPERCLSARGRTSGDQAWQALLTQHQAPSSMTPALRYVCFSVFKRWQVVLDGAVPGRSSRPSGGKRGGSGCMRGALSRGTHVRPQDSCSLAPRMPCLGSDLRCCRMSPPRQGTEHAVDPHSRQKRRPELKQGSREPSMRAASGSFSAQAQRQSLTIPPRSHQIVGSLSSTSEWRDGLSAHCTAHPPAPERCSPSTGIELLRLCWYASAALELASLKPHERLWTSWGALTSVRLNEPRGAELQQPVQDAAMRLRGHLAASTAPGL</sequence>
<proteinExistence type="predicted"/>
<feature type="compositionally biased region" description="Basic and acidic residues" evidence="1">
    <location>
        <begin position="121"/>
        <end position="146"/>
    </location>
</feature>
<gene>
    <name evidence="2" type="ORF">FA09DRAFT_267330</name>
</gene>
<dbReference type="AlphaFoldDB" id="A0A316ZC47"/>
<organism evidence="2 3">
    <name type="scientific">Tilletiopsis washingtonensis</name>
    <dbReference type="NCBI Taxonomy" id="58919"/>
    <lineage>
        <taxon>Eukaryota</taxon>
        <taxon>Fungi</taxon>
        <taxon>Dikarya</taxon>
        <taxon>Basidiomycota</taxon>
        <taxon>Ustilaginomycotina</taxon>
        <taxon>Exobasidiomycetes</taxon>
        <taxon>Entylomatales</taxon>
        <taxon>Entylomatales incertae sedis</taxon>
        <taxon>Tilletiopsis</taxon>
    </lineage>
</organism>
<name>A0A316ZC47_9BASI</name>
<dbReference type="EMBL" id="KZ819291">
    <property type="protein sequence ID" value="PWN98502.1"/>
    <property type="molecule type" value="Genomic_DNA"/>
</dbReference>
<accession>A0A316ZC47</accession>
<dbReference type="RefSeq" id="XP_025598781.1">
    <property type="nucleotide sequence ID" value="XM_025739767.1"/>
</dbReference>
<keyword evidence="3" id="KW-1185">Reference proteome</keyword>
<protein>
    <submittedName>
        <fullName evidence="2">Uncharacterized protein</fullName>
    </submittedName>
</protein>
<evidence type="ECO:0000256" key="1">
    <source>
        <dbReference type="SAM" id="MobiDB-lite"/>
    </source>
</evidence>